<feature type="compositionally biased region" description="Basic residues" evidence="1">
    <location>
        <begin position="131"/>
        <end position="144"/>
    </location>
</feature>
<comment type="caution">
    <text evidence="2">The sequence shown here is derived from an EMBL/GenBank/DDBJ whole genome shotgun (WGS) entry which is preliminary data.</text>
</comment>
<gene>
    <name evidence="2" type="ORF">DdX_20402</name>
</gene>
<dbReference type="EMBL" id="JAKKPZ010000571">
    <property type="protein sequence ID" value="KAI1693933.1"/>
    <property type="molecule type" value="Genomic_DNA"/>
</dbReference>
<feature type="compositionally biased region" description="Basic and acidic residues" evidence="1">
    <location>
        <begin position="111"/>
        <end position="130"/>
    </location>
</feature>
<dbReference type="Proteomes" id="UP001201812">
    <property type="component" value="Unassembled WGS sequence"/>
</dbReference>
<organism evidence="2 3">
    <name type="scientific">Ditylenchus destructor</name>
    <dbReference type="NCBI Taxonomy" id="166010"/>
    <lineage>
        <taxon>Eukaryota</taxon>
        <taxon>Metazoa</taxon>
        <taxon>Ecdysozoa</taxon>
        <taxon>Nematoda</taxon>
        <taxon>Chromadorea</taxon>
        <taxon>Rhabditida</taxon>
        <taxon>Tylenchina</taxon>
        <taxon>Tylenchomorpha</taxon>
        <taxon>Sphaerularioidea</taxon>
        <taxon>Anguinidae</taxon>
        <taxon>Anguininae</taxon>
        <taxon>Ditylenchus</taxon>
    </lineage>
</organism>
<dbReference type="AlphaFoldDB" id="A0AAD4MLH0"/>
<keyword evidence="3" id="KW-1185">Reference proteome</keyword>
<reference evidence="2" key="1">
    <citation type="submission" date="2022-01" db="EMBL/GenBank/DDBJ databases">
        <title>Genome Sequence Resource for Two Populations of Ditylenchus destructor, the Migratory Endoparasitic Phytonematode.</title>
        <authorList>
            <person name="Zhang H."/>
            <person name="Lin R."/>
            <person name="Xie B."/>
        </authorList>
    </citation>
    <scope>NUCLEOTIDE SEQUENCE</scope>
    <source>
        <strain evidence="2">BazhouSP</strain>
    </source>
</reference>
<name>A0AAD4MLH0_9BILA</name>
<evidence type="ECO:0000256" key="1">
    <source>
        <dbReference type="SAM" id="MobiDB-lite"/>
    </source>
</evidence>
<accession>A0AAD4MLH0</accession>
<feature type="region of interest" description="Disordered" evidence="1">
    <location>
        <begin position="111"/>
        <end position="168"/>
    </location>
</feature>
<evidence type="ECO:0000313" key="2">
    <source>
        <dbReference type="EMBL" id="KAI1693933.1"/>
    </source>
</evidence>
<protein>
    <submittedName>
        <fullName evidence="2">Uncharacterized protein</fullName>
    </submittedName>
</protein>
<sequence>MVDPFRRLHPNNASSYNDSIISHNAPLLVGFTGIGTLGGGNLTVSAGGDAGTLTDFSTPLGDTASGGSPGGGDMTIRIGGALKPDDPGADLRHRPGRHADQFARRYRRPPRALDRLDHTCPGRHEGDPRHARQAHLVGRRRPRLGRPDDRGGYQPGHDRCRRRRVGDRRAVRAQQLHAVAGRYCDPPLFGRRDNHAGDAGGVERGAARPALLYPAILTATAPGGNIDWSGAFCGNDCNTGIPALVLSPSPKGQVEFLAGHTITGMAQFSQEGVGDYVTSMPVAMSGMSNSRDLLPNIFRPVWGGMAQRTPDAPVPTVTGNGSVGSAVAFQSETASGRLIEGRKKPALFYAVEGDVREFSFGMTNWSLLSPIYISSGSATIRAGRDIVNLGSPLALGCGISGPVDCRGVGQIYGGPFLTSGLVVHNDPRDITLISAGRDVVFAT</sequence>
<evidence type="ECO:0000313" key="3">
    <source>
        <dbReference type="Proteomes" id="UP001201812"/>
    </source>
</evidence>
<proteinExistence type="predicted"/>